<dbReference type="Gene3D" id="3.80.10.10">
    <property type="entry name" value="Ribonuclease Inhibitor"/>
    <property type="match status" value="3"/>
</dbReference>
<dbReference type="GeneID" id="132800234"/>
<sequence length="546" mass="62118">MNNNGSCMRNAFESLEFLSFERMSNWEEWCRVEVEGGKFFPKLQQLKIRDCDRLVRIELSHNFPSLEFLSFEKMSNWEEWCIVEAENGEVFPKLQRLEIRDCDRLVGIELSHNFPSLTELIIDGHNVAVSSLPATPVLRELRLGGRYEKLKLQDPFLPQTLKIIAIGTPGVKPNSIVIQNNKNVEFPLPDSLRRSSIEKVRIWNSCGSLDCFPLDFFSNLRNLLISRCENLESLTVTESSDDIIPLSRLFILDCPNFISFPRNGRLHAPNLTHLKLEGCQKLKKLPEQMSNLLPSLNSLMISNCPEVESFPEGGLPFNLSLLKVGCEKLKAFPEVDLLPNLAKLIVWKCMRLKALPEQMRNHLPSLDLFEICDCPEVESFPEGGLPLNLHTLRVSNCSKLFAQRMKWNLQTLPALTRFSIVDEGGIISESFPEVGLLPSTLTTLNIIGLGSIKMLGEGLQHLTSLKELVIEGCPQLQEFPKQGLPTSLERLMIEKCPQLQKLPQQGLPISLTSLDIYECPILEERCQREQGQDWNKISHIPNIRIR</sequence>
<dbReference type="PANTHER" id="PTHR36766">
    <property type="entry name" value="PLANT BROAD-SPECTRUM MILDEW RESISTANCE PROTEIN RPW8"/>
    <property type="match status" value="1"/>
</dbReference>
<protein>
    <submittedName>
        <fullName evidence="3">Disease resistance protein RGA4</fullName>
    </submittedName>
</protein>
<dbReference type="PANTHER" id="PTHR36766:SF40">
    <property type="entry name" value="DISEASE RESISTANCE PROTEIN RGA3"/>
    <property type="match status" value="1"/>
</dbReference>
<evidence type="ECO:0000256" key="1">
    <source>
        <dbReference type="ARBA" id="ARBA00022821"/>
    </source>
</evidence>
<name>A0ABM3ZYC0_ZIZJJ</name>
<keyword evidence="1" id="KW-0611">Plant defense</keyword>
<accession>A0ABM3ZYC0</accession>
<reference evidence="3" key="1">
    <citation type="submission" date="2025-08" db="UniProtKB">
        <authorList>
            <consortium name="RefSeq"/>
        </authorList>
    </citation>
    <scope>IDENTIFICATION</scope>
    <source>
        <tissue evidence="3">Seedling</tissue>
    </source>
</reference>
<organism evidence="2 3">
    <name type="scientific">Ziziphus jujuba</name>
    <name type="common">Chinese jujube</name>
    <name type="synonym">Ziziphus sativa</name>
    <dbReference type="NCBI Taxonomy" id="326968"/>
    <lineage>
        <taxon>Eukaryota</taxon>
        <taxon>Viridiplantae</taxon>
        <taxon>Streptophyta</taxon>
        <taxon>Embryophyta</taxon>
        <taxon>Tracheophyta</taxon>
        <taxon>Spermatophyta</taxon>
        <taxon>Magnoliopsida</taxon>
        <taxon>eudicotyledons</taxon>
        <taxon>Gunneridae</taxon>
        <taxon>Pentapetalae</taxon>
        <taxon>rosids</taxon>
        <taxon>fabids</taxon>
        <taxon>Rosales</taxon>
        <taxon>Rhamnaceae</taxon>
        <taxon>Paliureae</taxon>
        <taxon>Ziziphus</taxon>
    </lineage>
</organism>
<proteinExistence type="predicted"/>
<gene>
    <name evidence="3" type="primary">LOC132800234</name>
</gene>
<dbReference type="SUPFAM" id="SSF52058">
    <property type="entry name" value="L domain-like"/>
    <property type="match status" value="2"/>
</dbReference>
<keyword evidence="2" id="KW-1185">Reference proteome</keyword>
<dbReference type="RefSeq" id="XP_060669475.1">
    <property type="nucleotide sequence ID" value="XM_060813492.1"/>
</dbReference>
<evidence type="ECO:0000313" key="3">
    <source>
        <dbReference type="RefSeq" id="XP_060669475.1"/>
    </source>
</evidence>
<dbReference type="InterPro" id="IPR032675">
    <property type="entry name" value="LRR_dom_sf"/>
</dbReference>
<evidence type="ECO:0000313" key="2">
    <source>
        <dbReference type="Proteomes" id="UP001652623"/>
    </source>
</evidence>
<dbReference type="Proteomes" id="UP001652623">
    <property type="component" value="Chromosome 12"/>
</dbReference>